<evidence type="ECO:0000313" key="2">
    <source>
        <dbReference type="EMBL" id="JAG38051.1"/>
    </source>
</evidence>
<reference evidence="2" key="2">
    <citation type="submission" date="2014-07" db="EMBL/GenBank/DDBJ databases">
        <authorList>
            <person name="Hull J."/>
        </authorList>
    </citation>
    <scope>NUCLEOTIDE SEQUENCE</scope>
</reference>
<feature type="compositionally biased region" description="Basic and acidic residues" evidence="1">
    <location>
        <begin position="45"/>
        <end position="71"/>
    </location>
</feature>
<feature type="region of interest" description="Disordered" evidence="1">
    <location>
        <begin position="1"/>
        <end position="154"/>
    </location>
</feature>
<sequence>MAWRKPPKIAPRQLKRTAGDCPPDDGGRAAQAAAERASETTGGSRFDRLSKPKHAVEAKARRNPREIREAAQAKQMAKIRGEEAGANTPRVRTTVTKTKSRPDGGSETTTVEKVASGPAAPRYNKKKVMHPADEYKMSKRPIPQKPSRRCPRIKPKTVYPKEVRELWEDWQRYNEFQEEVKCWKLNQPYLTAAQKEERRFAKWMKKEEDTHEAMWKAGRTNIKPFHLRGAAPGSEKKKKPLLASASVKELPKTPTGKRRYMKKDCFDNYIRYNSVGDPHPEDVWTSTKGGCVPEYVQPPLKEDGTFKKPKERTEEETEALKAYLRWEEFYFKVQSWEADKKWVGDPRIEELWKIKSVSGTPGAAMGNTAEGRAAARAAERANKAALRSGAKQTRAAASAAAMLKKMGGRKLTGAAKVALQSLARKEAAAAAAEEAKANAIAERQRSFLKRGTRDTPRLGRGRIDVRNVQSRVGGLIRADKERARQRADELADMSAIQIGPPPGDPCTPPPAEPCSPPFVPPSAPPFEVCGAWERRIQDTGQTRRRRRELGQMARTIGDHMALSGNIAGVQLARKGRRPASGVKDSMILPYDPSQSVRENFGLPTRLTSFAEEGEMQGCDPMPQDWNEPDLPLTPLAKRALRRRGLHPSPPKSISKGRLPHQPMHPIERMYEQFRTAGDDYWLAEQELEEPEERAYADRCMEYQINKPLRERLQQMAAATDRNLLHPAIFRSDLRQRMRDTGARKQQLRNLSAVSQMLQSGDLPDIQRLPVSRIHGIPSPPCSPEVPIGSLLDIEGPPCASPPTPPLPPPAFSPSPCRPPPVSSPYEIPARFIPEMNNPYLQVAQRAIESLPSNIPYRGEEIADTYARVQQAARGPAPTDLLTPWEMDDMCEDIVDFDDVDNALERLELTPPGAGGAAGQWQFPEYHQYEGPQAGALYHEHSRRPQLGPWHYTPPGGRQRHHAWQEADGIGPLVDIPPAQGYLVDIPQSLPTGPVSRYCI</sequence>
<organism evidence="2">
    <name type="scientific">Lygus hesperus</name>
    <name type="common">Western plant bug</name>
    <dbReference type="NCBI Taxonomy" id="30085"/>
    <lineage>
        <taxon>Eukaryota</taxon>
        <taxon>Metazoa</taxon>
        <taxon>Ecdysozoa</taxon>
        <taxon>Arthropoda</taxon>
        <taxon>Hexapoda</taxon>
        <taxon>Insecta</taxon>
        <taxon>Pterygota</taxon>
        <taxon>Neoptera</taxon>
        <taxon>Paraneoptera</taxon>
        <taxon>Hemiptera</taxon>
        <taxon>Heteroptera</taxon>
        <taxon>Panheteroptera</taxon>
        <taxon>Cimicomorpha</taxon>
        <taxon>Miridae</taxon>
        <taxon>Mirini</taxon>
        <taxon>Lygus</taxon>
    </lineage>
</organism>
<accession>A0A0A9Z2F4</accession>
<proteinExistence type="predicted"/>
<feature type="compositionally biased region" description="Low complexity" evidence="1">
    <location>
        <begin position="88"/>
        <end position="97"/>
    </location>
</feature>
<dbReference type="AlphaFoldDB" id="A0A0A9Z2F4"/>
<dbReference type="EMBL" id="GBRD01011507">
    <property type="protein sequence ID" value="JAG54317.1"/>
    <property type="molecule type" value="Transcribed_RNA"/>
</dbReference>
<reference evidence="2" key="1">
    <citation type="journal article" date="2014" name="PLoS ONE">
        <title>Transcriptome-Based Identification of ABC Transporters in the Western Tarnished Plant Bug Lygus hesperus.</title>
        <authorList>
            <person name="Hull J.J."/>
            <person name="Chaney K."/>
            <person name="Geib S.M."/>
            <person name="Fabrick J.A."/>
            <person name="Brent C.S."/>
            <person name="Walsh D."/>
            <person name="Lavine L.C."/>
        </authorList>
    </citation>
    <scope>NUCLEOTIDE SEQUENCE</scope>
</reference>
<feature type="region of interest" description="Disordered" evidence="1">
    <location>
        <begin position="225"/>
        <end position="244"/>
    </location>
</feature>
<name>A0A0A9Z2F4_LYGHE</name>
<gene>
    <name evidence="2" type="ORF">CM83_27923</name>
</gene>
<evidence type="ECO:0000313" key="3">
    <source>
        <dbReference type="EMBL" id="JAG54317.1"/>
    </source>
</evidence>
<evidence type="ECO:0000256" key="1">
    <source>
        <dbReference type="SAM" id="MobiDB-lite"/>
    </source>
</evidence>
<dbReference type="EMBL" id="GBHO01005553">
    <property type="protein sequence ID" value="JAG38051.1"/>
    <property type="molecule type" value="Transcribed_RNA"/>
</dbReference>
<protein>
    <submittedName>
        <fullName evidence="2">Uncharacterized protein</fullName>
    </submittedName>
</protein>
<reference evidence="3" key="3">
    <citation type="submission" date="2014-09" db="EMBL/GenBank/DDBJ databases">
        <authorList>
            <person name="Magalhaes I.L.F."/>
            <person name="Oliveira U."/>
            <person name="Santos F.R."/>
            <person name="Vidigal T.H.D.A."/>
            <person name="Brescovit A.D."/>
            <person name="Santos A.J."/>
        </authorList>
    </citation>
    <scope>NUCLEOTIDE SEQUENCE</scope>
</reference>